<keyword evidence="4" id="KW-1185">Reference proteome</keyword>
<gene>
    <name evidence="2" type="ORF">HRI_000953100</name>
    <name evidence="3" type="ORF">HRI_000953500</name>
</gene>
<dbReference type="Proteomes" id="UP001165190">
    <property type="component" value="Unassembled WGS sequence"/>
</dbReference>
<feature type="region of interest" description="Disordered" evidence="1">
    <location>
        <begin position="1"/>
        <end position="113"/>
    </location>
</feature>
<name>A0A9W7H8W1_HIBTR</name>
<proteinExistence type="predicted"/>
<sequence>MKGSPYNERIPKIEGFREDETTTSSVNLHDLNQAEVDTVGSGNVSRSGAESSFNTPCGPSDTEANHSRSPINSYNLNHSSTISSSSSCSSTPTPEKQSRGFSRFFSSKGKNDH</sequence>
<evidence type="ECO:0000256" key="1">
    <source>
        <dbReference type="SAM" id="MobiDB-lite"/>
    </source>
</evidence>
<feature type="compositionally biased region" description="Polar residues" evidence="1">
    <location>
        <begin position="67"/>
        <end position="78"/>
    </location>
</feature>
<dbReference type="EMBL" id="BSYR01000010">
    <property type="protein sequence ID" value="GMI72842.1"/>
    <property type="molecule type" value="Genomic_DNA"/>
</dbReference>
<feature type="compositionally biased region" description="Basic and acidic residues" evidence="1">
    <location>
        <begin position="9"/>
        <end position="20"/>
    </location>
</feature>
<organism evidence="2 4">
    <name type="scientific">Hibiscus trionum</name>
    <name type="common">Flower of an hour</name>
    <dbReference type="NCBI Taxonomy" id="183268"/>
    <lineage>
        <taxon>Eukaryota</taxon>
        <taxon>Viridiplantae</taxon>
        <taxon>Streptophyta</taxon>
        <taxon>Embryophyta</taxon>
        <taxon>Tracheophyta</taxon>
        <taxon>Spermatophyta</taxon>
        <taxon>Magnoliopsida</taxon>
        <taxon>eudicotyledons</taxon>
        <taxon>Gunneridae</taxon>
        <taxon>Pentapetalae</taxon>
        <taxon>rosids</taxon>
        <taxon>malvids</taxon>
        <taxon>Malvales</taxon>
        <taxon>Malvaceae</taxon>
        <taxon>Malvoideae</taxon>
        <taxon>Hibiscus</taxon>
    </lineage>
</organism>
<feature type="compositionally biased region" description="Low complexity" evidence="1">
    <location>
        <begin position="79"/>
        <end position="113"/>
    </location>
</feature>
<protein>
    <submittedName>
        <fullName evidence="2">Uncharacterized protein</fullName>
    </submittedName>
</protein>
<accession>A0A9W7H8W1</accession>
<dbReference type="AlphaFoldDB" id="A0A9W7H8W1"/>
<reference evidence="2" key="1">
    <citation type="submission" date="2023-05" db="EMBL/GenBank/DDBJ databases">
        <title>Genome and transcriptome analyses reveal genes involved in the formation of fine ridges on petal epidermal cells in Hibiscus trionum.</title>
        <authorList>
            <person name="Koshimizu S."/>
            <person name="Masuda S."/>
            <person name="Ishii T."/>
            <person name="Shirasu K."/>
            <person name="Hoshino A."/>
            <person name="Arita M."/>
        </authorList>
    </citation>
    <scope>NUCLEOTIDE SEQUENCE</scope>
    <source>
        <strain evidence="2">Hamamatsu line</strain>
    </source>
</reference>
<dbReference type="EMBL" id="BSYR01000010">
    <property type="protein sequence ID" value="GMI72838.1"/>
    <property type="molecule type" value="Genomic_DNA"/>
</dbReference>
<evidence type="ECO:0000313" key="4">
    <source>
        <dbReference type="Proteomes" id="UP001165190"/>
    </source>
</evidence>
<evidence type="ECO:0000313" key="3">
    <source>
        <dbReference type="EMBL" id="GMI72842.1"/>
    </source>
</evidence>
<comment type="caution">
    <text evidence="2">The sequence shown here is derived from an EMBL/GenBank/DDBJ whole genome shotgun (WGS) entry which is preliminary data.</text>
</comment>
<evidence type="ECO:0000313" key="2">
    <source>
        <dbReference type="EMBL" id="GMI72838.1"/>
    </source>
</evidence>
<feature type="compositionally biased region" description="Polar residues" evidence="1">
    <location>
        <begin position="40"/>
        <end position="57"/>
    </location>
</feature>